<accession>A0AA35WGV6</accession>
<feature type="non-terminal residue" evidence="3">
    <location>
        <position position="400"/>
    </location>
</feature>
<dbReference type="GO" id="GO:0003779">
    <property type="term" value="F:actin binding"/>
    <property type="evidence" value="ECO:0007669"/>
    <property type="project" value="InterPro"/>
</dbReference>
<dbReference type="PANTHER" id="PTHR46345">
    <property type="entry name" value="INVERTED FORMIN-2"/>
    <property type="match status" value="1"/>
</dbReference>
<sequence>MADEAGIFSSAAFSTVASNGATPTGAPGNGEEGQMSWKLARKALIKAGSPGAAANGDSAASHGGSLEGADPELCITLLERGLNFSGLKARLKAADQAWMEHFITVGGIPALFDALETLGRKGFSGIVGAIRQLECVGCVRAVMNNRFGLEFIVEARGESFVKRLTDVLDTNNALVKIQVFELLSALCVYSPHGHQLALEALKHYKRTKCQRYRFSLLLQEIKNAETHEYAAVIMAFINCIITGAPDLGQRLALRNEFIAMQLLDVLAPMRSSAEEALATQIEVFEDSHHGDQAQLEMPGDVDISSHSDLFTAVFARVCSTPNSLSFLNILQNLLLIDPTTDLGTALWTTVAELCRKAVQVEEAQEADKLKTSSIERIRLVLREQESKPPPSSAAAPPLLL</sequence>
<feature type="region of interest" description="Disordered" evidence="1">
    <location>
        <begin position="380"/>
        <end position="400"/>
    </location>
</feature>
<dbReference type="PROSITE" id="PS51232">
    <property type="entry name" value="GBD_FH3"/>
    <property type="match status" value="1"/>
</dbReference>
<keyword evidence="4" id="KW-1185">Reference proteome</keyword>
<dbReference type="AlphaFoldDB" id="A0AA35WGV6"/>
<dbReference type="InterPro" id="IPR010473">
    <property type="entry name" value="GTPase-bd"/>
</dbReference>
<protein>
    <submittedName>
        <fullName evidence="3">Inverted formin-2</fullName>
    </submittedName>
</protein>
<organism evidence="3 4">
    <name type="scientific">Geodia barretti</name>
    <name type="common">Barrett's horny sponge</name>
    <dbReference type="NCBI Taxonomy" id="519541"/>
    <lineage>
        <taxon>Eukaryota</taxon>
        <taxon>Metazoa</taxon>
        <taxon>Porifera</taxon>
        <taxon>Demospongiae</taxon>
        <taxon>Heteroscleromorpha</taxon>
        <taxon>Tetractinellida</taxon>
        <taxon>Astrophorina</taxon>
        <taxon>Geodiidae</taxon>
        <taxon>Geodia</taxon>
    </lineage>
</organism>
<name>A0AA35WGV6_GEOBA</name>
<dbReference type="GO" id="GO:0030036">
    <property type="term" value="P:actin cytoskeleton organization"/>
    <property type="evidence" value="ECO:0007669"/>
    <property type="project" value="InterPro"/>
</dbReference>
<evidence type="ECO:0000256" key="1">
    <source>
        <dbReference type="SAM" id="MobiDB-lite"/>
    </source>
</evidence>
<dbReference type="InterPro" id="IPR011989">
    <property type="entry name" value="ARM-like"/>
</dbReference>
<proteinExistence type="predicted"/>
<dbReference type="Proteomes" id="UP001174909">
    <property type="component" value="Unassembled WGS sequence"/>
</dbReference>
<dbReference type="InterPro" id="IPR010472">
    <property type="entry name" value="FH3_dom"/>
</dbReference>
<dbReference type="InterPro" id="IPR014768">
    <property type="entry name" value="GBD/FH3_dom"/>
</dbReference>
<dbReference type="Pfam" id="PF06371">
    <property type="entry name" value="Drf_GBD"/>
    <property type="match status" value="1"/>
</dbReference>
<feature type="domain" description="GBD/FH3" evidence="2">
    <location>
        <begin position="1"/>
        <end position="365"/>
    </location>
</feature>
<evidence type="ECO:0000259" key="2">
    <source>
        <dbReference type="PROSITE" id="PS51232"/>
    </source>
</evidence>
<evidence type="ECO:0000313" key="4">
    <source>
        <dbReference type="Proteomes" id="UP001174909"/>
    </source>
</evidence>
<dbReference type="SMART" id="SM01139">
    <property type="entry name" value="Drf_FH3"/>
    <property type="match status" value="1"/>
</dbReference>
<dbReference type="InterPro" id="IPR016024">
    <property type="entry name" value="ARM-type_fold"/>
</dbReference>
<gene>
    <name evidence="3" type="ORF">GBAR_LOCUS8386</name>
</gene>
<dbReference type="SUPFAM" id="SSF48371">
    <property type="entry name" value="ARM repeat"/>
    <property type="match status" value="1"/>
</dbReference>
<dbReference type="Pfam" id="PF06367">
    <property type="entry name" value="Drf_FH3"/>
    <property type="match status" value="1"/>
</dbReference>
<comment type="caution">
    <text evidence="3">The sequence shown here is derived from an EMBL/GenBank/DDBJ whole genome shotgun (WGS) entry which is preliminary data.</text>
</comment>
<dbReference type="PANTHER" id="PTHR46345:SF10">
    <property type="entry name" value="FORMIN-J"/>
    <property type="match status" value="1"/>
</dbReference>
<dbReference type="SMART" id="SM01140">
    <property type="entry name" value="Drf_GBD"/>
    <property type="match status" value="1"/>
</dbReference>
<evidence type="ECO:0000313" key="3">
    <source>
        <dbReference type="EMBL" id="CAI8013167.1"/>
    </source>
</evidence>
<dbReference type="Gene3D" id="1.25.10.10">
    <property type="entry name" value="Leucine-rich Repeat Variant"/>
    <property type="match status" value="1"/>
</dbReference>
<reference evidence="3" key="1">
    <citation type="submission" date="2023-03" db="EMBL/GenBank/DDBJ databases">
        <authorList>
            <person name="Steffen K."/>
            <person name="Cardenas P."/>
        </authorList>
    </citation>
    <scope>NUCLEOTIDE SEQUENCE</scope>
</reference>
<dbReference type="GO" id="GO:0031267">
    <property type="term" value="F:small GTPase binding"/>
    <property type="evidence" value="ECO:0007669"/>
    <property type="project" value="InterPro"/>
</dbReference>
<dbReference type="EMBL" id="CASHTH010001241">
    <property type="protein sequence ID" value="CAI8013167.1"/>
    <property type="molecule type" value="Genomic_DNA"/>
</dbReference>